<dbReference type="Proteomes" id="UP000324738">
    <property type="component" value="Unassembled WGS sequence"/>
</dbReference>
<dbReference type="EMBL" id="VTWH01000001">
    <property type="protein sequence ID" value="KAA0972360.1"/>
    <property type="molecule type" value="Genomic_DNA"/>
</dbReference>
<feature type="signal peptide" evidence="1">
    <location>
        <begin position="1"/>
        <end position="35"/>
    </location>
</feature>
<keyword evidence="4" id="KW-1185">Reference proteome</keyword>
<proteinExistence type="predicted"/>
<name>A0A5B0E3L5_9HYPH</name>
<dbReference type="InterPro" id="IPR001460">
    <property type="entry name" value="PCN-bd_Tpept"/>
</dbReference>
<dbReference type="SUPFAM" id="SSF56601">
    <property type="entry name" value="beta-lactamase/transpeptidase-like"/>
    <property type="match status" value="1"/>
</dbReference>
<keyword evidence="1" id="KW-0732">Signal</keyword>
<dbReference type="OrthoDB" id="9762883at2"/>
<dbReference type="NCBIfam" id="NF000270">
    <property type="entry name" value="bla_class_D_alt"/>
    <property type="match status" value="1"/>
</dbReference>
<dbReference type="GO" id="GO:0008658">
    <property type="term" value="F:penicillin binding"/>
    <property type="evidence" value="ECO:0007669"/>
    <property type="project" value="InterPro"/>
</dbReference>
<accession>A0A5B0E3L5</accession>
<sequence length="284" mass="30932">MWSIFRNEYGAYRVKILRFCLAAAVAVLGAGAAQANSPELPLACTIIADVASGEVMVREGTCDQRFSPMSSFKLPLAVMGFDSGILKGPNDPVWQLKAEHGASKREQAFPQVDPTVWEHQSIVWYSQDLTRKLGDARFGEYVSKFNYGNGDVSGDAGQTNGLTRSWLMSSLRISPDEQVQFLRGFVTGSLPVSEQAIALTREIIPGFSGSDGWAVQGKTGSGWLKDGSGKIDRSKPLGWFVGWAEKNGRSVVFARLIVEAEASDTYASVKARTYLLEQIGPLLK</sequence>
<feature type="chain" id="PRO_5022976928" evidence="1">
    <location>
        <begin position="36"/>
        <end position="284"/>
    </location>
</feature>
<dbReference type="InterPro" id="IPR012338">
    <property type="entry name" value="Beta-lactam/transpept-like"/>
</dbReference>
<dbReference type="RefSeq" id="WP_149298002.1">
    <property type="nucleotide sequence ID" value="NZ_VTWH01000001.1"/>
</dbReference>
<dbReference type="Pfam" id="PF00905">
    <property type="entry name" value="Transpeptidase"/>
    <property type="match status" value="1"/>
</dbReference>
<feature type="domain" description="Penicillin-binding protein transpeptidase" evidence="2">
    <location>
        <begin position="57"/>
        <end position="272"/>
    </location>
</feature>
<gene>
    <name evidence="3" type="primary">blaOXA</name>
    <name evidence="3" type="ORF">FPY71_04500</name>
</gene>
<dbReference type="Gene3D" id="3.40.710.10">
    <property type="entry name" value="DD-peptidase/beta-lactamase superfamily"/>
    <property type="match status" value="1"/>
</dbReference>
<evidence type="ECO:0000259" key="2">
    <source>
        <dbReference type="Pfam" id="PF00905"/>
    </source>
</evidence>
<evidence type="ECO:0000313" key="3">
    <source>
        <dbReference type="EMBL" id="KAA0972360.1"/>
    </source>
</evidence>
<dbReference type="AlphaFoldDB" id="A0A5B0E3L5"/>
<reference evidence="3 4" key="1">
    <citation type="submission" date="2019-08" db="EMBL/GenBank/DDBJ databases">
        <title>Aureimonas fodiniaquatilis sp. nov., isolated from a coal mine wastewater.</title>
        <authorList>
            <person name="Kim W."/>
        </authorList>
    </citation>
    <scope>NUCLEOTIDE SEQUENCE [LARGE SCALE GENOMIC DNA]</scope>
    <source>
        <strain evidence="3 4">CAU 1482</strain>
    </source>
</reference>
<protein>
    <submittedName>
        <fullName evidence="3">Class D beta-lactamase</fullName>
    </submittedName>
</protein>
<evidence type="ECO:0000313" key="4">
    <source>
        <dbReference type="Proteomes" id="UP000324738"/>
    </source>
</evidence>
<organism evidence="3 4">
    <name type="scientific">Aureimonas fodinaquatilis</name>
    <dbReference type="NCBI Taxonomy" id="2565783"/>
    <lineage>
        <taxon>Bacteria</taxon>
        <taxon>Pseudomonadati</taxon>
        <taxon>Pseudomonadota</taxon>
        <taxon>Alphaproteobacteria</taxon>
        <taxon>Hyphomicrobiales</taxon>
        <taxon>Aurantimonadaceae</taxon>
        <taxon>Aureimonas</taxon>
    </lineage>
</organism>
<evidence type="ECO:0000256" key="1">
    <source>
        <dbReference type="SAM" id="SignalP"/>
    </source>
</evidence>
<comment type="caution">
    <text evidence="3">The sequence shown here is derived from an EMBL/GenBank/DDBJ whole genome shotgun (WGS) entry which is preliminary data.</text>
</comment>